<gene>
    <name evidence="5" type="ORF">CJ030_MR7G014301</name>
</gene>
<dbReference type="CDD" id="cd12450">
    <property type="entry name" value="RRM1_NUCLs"/>
    <property type="match status" value="1"/>
</dbReference>
<evidence type="ECO:0000256" key="3">
    <source>
        <dbReference type="SAM" id="MobiDB-lite"/>
    </source>
</evidence>
<feature type="compositionally biased region" description="Acidic residues" evidence="3">
    <location>
        <begin position="287"/>
        <end position="305"/>
    </location>
</feature>
<feature type="compositionally biased region" description="Acidic residues" evidence="3">
    <location>
        <begin position="159"/>
        <end position="174"/>
    </location>
</feature>
<dbReference type="PANTHER" id="PTHR23236:SF11">
    <property type="entry name" value="EUKARYOTIC TRANSLATION INITIATION FACTOR 4H"/>
    <property type="match status" value="1"/>
</dbReference>
<protein>
    <submittedName>
        <fullName evidence="5">Nucleolin 2</fullName>
    </submittedName>
</protein>
<dbReference type="Pfam" id="PF00076">
    <property type="entry name" value="RRM_1"/>
    <property type="match status" value="2"/>
</dbReference>
<feature type="region of interest" description="Disordered" evidence="3">
    <location>
        <begin position="611"/>
        <end position="685"/>
    </location>
</feature>
<feature type="compositionally biased region" description="Acidic residues" evidence="3">
    <location>
        <begin position="368"/>
        <end position="385"/>
    </location>
</feature>
<dbReference type="InterPro" id="IPR000504">
    <property type="entry name" value="RRM_dom"/>
</dbReference>
<sequence>MGKSNKKSTTKVDASPAVLPPSKSVKKGKREALDELEKQVSAKRQKKDEAVHQTVTKQKIEVKTHKKKKEETSSSDDSSSSDSEKEEKPAAKKLAVPAKNGTVGYPVKKGKEPSSSDSSDSDSEDDKVPKTKVTALSKKMPAAAAKNGALSHPKKENDSSDSSDSDTESDEEDVPATKGAVGSKRPLTAETKPVQGTKKVGRVEEESEEDTDESDEESEEEPSKTTSKNLKVASIGGKPRAKTVQVESDSDSSDDEDSEAEDDNKPSGKQVVKMPAQDMKKNNKPEEESDDEDTDESDEESEEEPSGTLNKKPKVASIGGKPSAKTAQEESNSDSSDDEESGDEDDNKPSGKQMAKKPAQETKKGSNIEEESEEDSDASDEESEEEPSRTPKKNGTEVEMLDAVPPKMKTDSKSAKQTPQTPATQQGQTTSKTLFVGNLSYNVERADVENFFKDAGEVADVRFASDPDGRFKGFGHVEFATAEAAQKAMELNGEDLLGRAVKLDFARERGAYTPQSGKESSNSFQRGGQTHTAYVRGFDKYLGIDEIKGALENHFGSCGEMTRVSVPKDYETGDVKGFAYIDFSNSDSLSNAIELNGSDLGGYSLMVEEAKPRDGAGSGRGGGGRNGSGRSGGRDSGGRFGGRRGGSRGSGGGGRFGGGGRGRGMPNRASFGASGKKTKFDDADD</sequence>
<feature type="compositionally biased region" description="Acidic residues" evidence="3">
    <location>
        <begin position="248"/>
        <end position="262"/>
    </location>
</feature>
<dbReference type="PROSITE" id="PS50102">
    <property type="entry name" value="RRM"/>
    <property type="match status" value="2"/>
</dbReference>
<feature type="domain" description="RRM" evidence="4">
    <location>
        <begin position="432"/>
        <end position="508"/>
    </location>
</feature>
<keyword evidence="6" id="KW-1185">Reference proteome</keyword>
<feature type="compositionally biased region" description="Low complexity" evidence="3">
    <location>
        <begin position="417"/>
        <end position="430"/>
    </location>
</feature>
<dbReference type="FunFam" id="3.30.70.330:FF:001290">
    <property type="entry name" value="Nucleolin 2"/>
    <property type="match status" value="1"/>
</dbReference>
<dbReference type="SUPFAM" id="SSF54928">
    <property type="entry name" value="RNA-binding domain, RBD"/>
    <property type="match status" value="2"/>
</dbReference>
<dbReference type="AlphaFoldDB" id="A0A6A1V1L5"/>
<dbReference type="Gene3D" id="3.30.70.330">
    <property type="match status" value="2"/>
</dbReference>
<dbReference type="InterPro" id="IPR012677">
    <property type="entry name" value="Nucleotide-bd_a/b_plait_sf"/>
</dbReference>
<dbReference type="PANTHER" id="PTHR23236">
    <property type="entry name" value="EUKARYOTIC TRANSLATION INITIATION FACTOR 4B/4H"/>
    <property type="match status" value="1"/>
</dbReference>
<evidence type="ECO:0000259" key="4">
    <source>
        <dbReference type="PROSITE" id="PS50102"/>
    </source>
</evidence>
<accession>A0A6A1V1L5</accession>
<name>A0A6A1V1L5_9ROSI</name>
<keyword evidence="1 2" id="KW-0694">RNA-binding</keyword>
<dbReference type="InterPro" id="IPR035979">
    <property type="entry name" value="RBD_domain_sf"/>
</dbReference>
<feature type="region of interest" description="Disordered" evidence="3">
    <location>
        <begin position="1"/>
        <end position="431"/>
    </location>
</feature>
<dbReference type="GO" id="GO:0005730">
    <property type="term" value="C:nucleolus"/>
    <property type="evidence" value="ECO:0007669"/>
    <property type="project" value="TreeGrafter"/>
</dbReference>
<organism evidence="5 6">
    <name type="scientific">Morella rubra</name>
    <name type="common">Chinese bayberry</name>
    <dbReference type="NCBI Taxonomy" id="262757"/>
    <lineage>
        <taxon>Eukaryota</taxon>
        <taxon>Viridiplantae</taxon>
        <taxon>Streptophyta</taxon>
        <taxon>Embryophyta</taxon>
        <taxon>Tracheophyta</taxon>
        <taxon>Spermatophyta</taxon>
        <taxon>Magnoliopsida</taxon>
        <taxon>eudicotyledons</taxon>
        <taxon>Gunneridae</taxon>
        <taxon>Pentapetalae</taxon>
        <taxon>rosids</taxon>
        <taxon>fabids</taxon>
        <taxon>Fagales</taxon>
        <taxon>Myricaceae</taxon>
        <taxon>Morella</taxon>
    </lineage>
</organism>
<dbReference type="Proteomes" id="UP000516437">
    <property type="component" value="Chromosome 7"/>
</dbReference>
<feature type="compositionally biased region" description="Gly residues" evidence="3">
    <location>
        <begin position="647"/>
        <end position="663"/>
    </location>
</feature>
<evidence type="ECO:0000256" key="2">
    <source>
        <dbReference type="PROSITE-ProRule" id="PRU00176"/>
    </source>
</evidence>
<evidence type="ECO:0000313" key="5">
    <source>
        <dbReference type="EMBL" id="KAB1206156.1"/>
    </source>
</evidence>
<feature type="compositionally biased region" description="Basic and acidic residues" evidence="3">
    <location>
        <begin position="358"/>
        <end position="367"/>
    </location>
</feature>
<dbReference type="OrthoDB" id="439808at2759"/>
<dbReference type="EMBL" id="RXIC02000025">
    <property type="protein sequence ID" value="KAB1206156.1"/>
    <property type="molecule type" value="Genomic_DNA"/>
</dbReference>
<dbReference type="InterPro" id="IPR034349">
    <property type="entry name" value="NUCL_RRM1"/>
</dbReference>
<reference evidence="5 6" key="1">
    <citation type="journal article" date="2019" name="Plant Biotechnol. J.">
        <title>The red bayberry genome and genetic basis of sex determination.</title>
        <authorList>
            <person name="Jia H.M."/>
            <person name="Jia H.J."/>
            <person name="Cai Q.L."/>
            <person name="Wang Y."/>
            <person name="Zhao H.B."/>
            <person name="Yang W.F."/>
            <person name="Wang G.Y."/>
            <person name="Li Y.H."/>
            <person name="Zhan D.L."/>
            <person name="Shen Y.T."/>
            <person name="Niu Q.F."/>
            <person name="Chang L."/>
            <person name="Qiu J."/>
            <person name="Zhao L."/>
            <person name="Xie H.B."/>
            <person name="Fu W.Y."/>
            <person name="Jin J."/>
            <person name="Li X.W."/>
            <person name="Jiao Y."/>
            <person name="Zhou C.C."/>
            <person name="Tu T."/>
            <person name="Chai C.Y."/>
            <person name="Gao J.L."/>
            <person name="Fan L.J."/>
            <person name="van de Weg E."/>
            <person name="Wang J.Y."/>
            <person name="Gao Z.S."/>
        </authorList>
    </citation>
    <scope>NUCLEOTIDE SEQUENCE [LARGE SCALE GENOMIC DNA]</scope>
    <source>
        <tissue evidence="5">Leaves</tissue>
    </source>
</reference>
<comment type="caution">
    <text evidence="5">The sequence shown here is derived from an EMBL/GenBank/DDBJ whole genome shotgun (WGS) entry which is preliminary data.</text>
</comment>
<proteinExistence type="predicted"/>
<feature type="domain" description="RRM" evidence="4">
    <location>
        <begin position="531"/>
        <end position="612"/>
    </location>
</feature>
<dbReference type="CDD" id="cd12451">
    <property type="entry name" value="RRM2_NUCLs"/>
    <property type="match status" value="1"/>
</dbReference>
<feature type="compositionally biased region" description="Acidic residues" evidence="3">
    <location>
        <begin position="331"/>
        <end position="346"/>
    </location>
</feature>
<dbReference type="InterPro" id="IPR034350">
    <property type="entry name" value="NUCL_RRM2"/>
</dbReference>
<feature type="compositionally biased region" description="Acidic residues" evidence="3">
    <location>
        <begin position="205"/>
        <end position="220"/>
    </location>
</feature>
<evidence type="ECO:0000313" key="6">
    <source>
        <dbReference type="Proteomes" id="UP000516437"/>
    </source>
</evidence>
<feature type="compositionally biased region" description="Gly residues" evidence="3">
    <location>
        <begin position="616"/>
        <end position="631"/>
    </location>
</feature>
<dbReference type="GO" id="GO:0003723">
    <property type="term" value="F:RNA binding"/>
    <property type="evidence" value="ECO:0007669"/>
    <property type="project" value="UniProtKB-UniRule"/>
</dbReference>
<dbReference type="SMART" id="SM00360">
    <property type="entry name" value="RRM"/>
    <property type="match status" value="2"/>
</dbReference>
<evidence type="ECO:0000256" key="1">
    <source>
        <dbReference type="ARBA" id="ARBA00022884"/>
    </source>
</evidence>
<feature type="compositionally biased region" description="Basic and acidic residues" evidence="3">
    <location>
        <begin position="30"/>
        <end position="51"/>
    </location>
</feature>